<sequence length="780" mass="83780">MNQVVDAFEERQEVERMLLDGAQQFLQARHSLQRARCWRSEGRRFDARLWSAMGECGWLGMRLPEELGGFGLPLSAAAALAARLGAALLPDPFVGCAVAPAALLAALPASDLRDALAGELVDGAQVLTLAWQAQPGEIDPGWSGAVLARDAQGLVLDGTCVAVEGAADQWLVAASEDGQPRLVRVAAQAAGVRRDAQLRADGSAMDTLHFDAVRISADALLATGAAARRALGVALDETRVVAAAYLAGLAEAALDSTAAYLAQRVQFGQPLAALQTVRHRVVDLDLQKRLAFASWRKACEIHAAAPDDFAAAASAAKARCSELALRATRAAMQLHGAMGYTEEADIGLCADAALRHAPAFGNAPAHRRRFAALAFDRPAAPELRGGFPAGPHPATPEAWAQLSDSEFAARLEAWLQAHYPPEWRQPIVLRLRGAAERDWLGTLHRHGLRAPGIARAAGGMGLPLRKQLLYKQVFDAHGVARVLDMGSTLLAPILIRYGTAEQQARFLPGILRGEEVWCQGYSEPGAGSDLASLRTRAERRDDVFIVNGQKIWTSHANNASRIFMLVRTGQYERKQQGISLLLVDLNSPGITVRPIVNMAGDDEFCEVFFDNVEVPASRLLGPLDNGWNVAKSLLGVERLVNGSPALAQQAFNYLRQMLDAAPDMRAAALPNDRLAQLACELHDFHGLYAETCAAALAGQTLDAEYSVLKLVSTELFQKIVELVMDLAAERGAVNGAQAFGAVNIDLHRLYMVSRPGTIYGGASEVQRDILARSLLPAKTR</sequence>
<dbReference type="GO" id="GO:0050660">
    <property type="term" value="F:flavin adenine dinucleotide binding"/>
    <property type="evidence" value="ECO:0007669"/>
    <property type="project" value="InterPro"/>
</dbReference>
<comment type="similarity">
    <text evidence="2">Belongs to the acyl-CoA dehydrogenase family.</text>
</comment>
<dbReference type="GO" id="GO:0005886">
    <property type="term" value="C:plasma membrane"/>
    <property type="evidence" value="ECO:0007669"/>
    <property type="project" value="TreeGrafter"/>
</dbReference>
<evidence type="ECO:0000256" key="4">
    <source>
        <dbReference type="ARBA" id="ARBA00022827"/>
    </source>
</evidence>
<dbReference type="KEGG" id="aant:HUK68_21885"/>
<protein>
    <submittedName>
        <fullName evidence="9">Acyl-CoA dehydrogenase family protein</fullName>
    </submittedName>
</protein>
<evidence type="ECO:0000259" key="7">
    <source>
        <dbReference type="Pfam" id="PF02770"/>
    </source>
</evidence>
<evidence type="ECO:0000313" key="9">
    <source>
        <dbReference type="EMBL" id="QKV55564.1"/>
    </source>
</evidence>
<feature type="domain" description="Acyl-CoA oxidase/dehydrogenase middle" evidence="7">
    <location>
        <begin position="518"/>
        <end position="612"/>
    </location>
</feature>
<dbReference type="Gene3D" id="1.20.140.10">
    <property type="entry name" value="Butyryl-CoA Dehydrogenase, subunit A, domain 3"/>
    <property type="match status" value="2"/>
</dbReference>
<dbReference type="InterPro" id="IPR009100">
    <property type="entry name" value="AcylCoA_DH/oxidase_NM_dom_sf"/>
</dbReference>
<reference evidence="9 10" key="1">
    <citation type="submission" date="2020-06" db="EMBL/GenBank/DDBJ databases">
        <title>Acidovorax antarctica sp. nov., isolated from Corinth ice sheet soil, Antarctic Fields Peninsula.</title>
        <authorList>
            <person name="Xu Q."/>
            <person name="Peng F."/>
        </authorList>
    </citation>
    <scope>NUCLEOTIDE SEQUENCE [LARGE SCALE GENOMIC DNA]</scope>
    <source>
        <strain evidence="9 10">16-35-5</strain>
        <plasmid evidence="9 10">unnamed1</plasmid>
    </source>
</reference>
<dbReference type="Gene3D" id="2.40.110.10">
    <property type="entry name" value="Butyryl-CoA Dehydrogenase, subunit A, domain 2"/>
    <property type="match status" value="2"/>
</dbReference>
<dbReference type="Pfam" id="PF02771">
    <property type="entry name" value="Acyl-CoA_dh_N"/>
    <property type="match status" value="2"/>
</dbReference>
<evidence type="ECO:0000256" key="2">
    <source>
        <dbReference type="ARBA" id="ARBA00009347"/>
    </source>
</evidence>
<keyword evidence="10" id="KW-1185">Reference proteome</keyword>
<dbReference type="SUPFAM" id="SSF56645">
    <property type="entry name" value="Acyl-CoA dehydrogenase NM domain-like"/>
    <property type="match status" value="2"/>
</dbReference>
<dbReference type="Pfam" id="PF00441">
    <property type="entry name" value="Acyl-CoA_dh_1"/>
    <property type="match status" value="2"/>
</dbReference>
<evidence type="ECO:0000256" key="1">
    <source>
        <dbReference type="ARBA" id="ARBA00001974"/>
    </source>
</evidence>
<dbReference type="GO" id="GO:0016627">
    <property type="term" value="F:oxidoreductase activity, acting on the CH-CH group of donors"/>
    <property type="evidence" value="ECO:0007669"/>
    <property type="project" value="InterPro"/>
</dbReference>
<evidence type="ECO:0000256" key="3">
    <source>
        <dbReference type="ARBA" id="ARBA00022630"/>
    </source>
</evidence>
<feature type="domain" description="Acyl-CoA dehydrogenase/oxidase N-terminal" evidence="8">
    <location>
        <begin position="412"/>
        <end position="514"/>
    </location>
</feature>
<dbReference type="FunFam" id="2.40.110.10:FF:000011">
    <property type="entry name" value="Acyl-CoA dehydrogenase FadE34"/>
    <property type="match status" value="1"/>
</dbReference>
<dbReference type="RefSeq" id="WP_175506350.1">
    <property type="nucleotide sequence ID" value="NZ_CP054841.1"/>
</dbReference>
<evidence type="ECO:0000313" key="10">
    <source>
        <dbReference type="Proteomes" id="UP000509579"/>
    </source>
</evidence>
<dbReference type="SUPFAM" id="SSF47203">
    <property type="entry name" value="Acyl-CoA dehydrogenase C-terminal domain-like"/>
    <property type="match status" value="2"/>
</dbReference>
<comment type="cofactor">
    <cofactor evidence="1">
        <name>FAD</name>
        <dbReference type="ChEBI" id="CHEBI:57692"/>
    </cofactor>
</comment>
<proteinExistence type="inferred from homology"/>
<dbReference type="InterPro" id="IPR013786">
    <property type="entry name" value="AcylCoA_DH/ox_N"/>
</dbReference>
<dbReference type="InterPro" id="IPR036250">
    <property type="entry name" value="AcylCo_DH-like_C"/>
</dbReference>
<dbReference type="InterPro" id="IPR009075">
    <property type="entry name" value="AcylCo_DH/oxidase_C"/>
</dbReference>
<accession>A0A6N1X837</accession>
<evidence type="ECO:0000259" key="8">
    <source>
        <dbReference type="Pfam" id="PF02771"/>
    </source>
</evidence>
<dbReference type="InterPro" id="IPR006091">
    <property type="entry name" value="Acyl-CoA_Oxase/DH_mid-dom"/>
</dbReference>
<keyword evidence="5" id="KW-0560">Oxidoreductase</keyword>
<organism evidence="9 10">
    <name type="scientific">Comamonas antarctica</name>
    <dbReference type="NCBI Taxonomy" id="2743470"/>
    <lineage>
        <taxon>Bacteria</taxon>
        <taxon>Pseudomonadati</taxon>
        <taxon>Pseudomonadota</taxon>
        <taxon>Betaproteobacteria</taxon>
        <taxon>Burkholderiales</taxon>
        <taxon>Comamonadaceae</taxon>
        <taxon>Comamonas</taxon>
    </lineage>
</organism>
<name>A0A6N1X837_9BURK</name>
<dbReference type="EMBL" id="CP054841">
    <property type="protein sequence ID" value="QKV55564.1"/>
    <property type="molecule type" value="Genomic_DNA"/>
</dbReference>
<dbReference type="Pfam" id="PF02770">
    <property type="entry name" value="Acyl-CoA_dh_M"/>
    <property type="match status" value="1"/>
</dbReference>
<dbReference type="Proteomes" id="UP000509579">
    <property type="component" value="Plasmid unnamed1"/>
</dbReference>
<keyword evidence="3" id="KW-0285">Flavoprotein</keyword>
<evidence type="ECO:0000256" key="5">
    <source>
        <dbReference type="ARBA" id="ARBA00023002"/>
    </source>
</evidence>
<geneLocation type="plasmid" evidence="9 10">
    <name>unnamed1</name>
</geneLocation>
<dbReference type="InterPro" id="IPR052161">
    <property type="entry name" value="Mycobact_Acyl-CoA_DH"/>
</dbReference>
<keyword evidence="4" id="KW-0274">FAD</keyword>
<feature type="domain" description="Acyl-CoA dehydrogenase/oxidase C-terminal" evidence="6">
    <location>
        <begin position="234"/>
        <end position="359"/>
    </location>
</feature>
<dbReference type="InterPro" id="IPR037069">
    <property type="entry name" value="AcylCoA_DH/ox_N_sf"/>
</dbReference>
<keyword evidence="9" id="KW-0614">Plasmid</keyword>
<dbReference type="AlphaFoldDB" id="A0A6N1X837"/>
<dbReference type="Gene3D" id="1.10.540.10">
    <property type="entry name" value="Acyl-CoA dehydrogenase/oxidase, N-terminal domain"/>
    <property type="match status" value="2"/>
</dbReference>
<feature type="domain" description="Acyl-CoA dehydrogenase/oxidase N-terminal" evidence="8">
    <location>
        <begin position="13"/>
        <end position="89"/>
    </location>
</feature>
<gene>
    <name evidence="9" type="ORF">HUK68_21885</name>
</gene>
<evidence type="ECO:0000259" key="6">
    <source>
        <dbReference type="Pfam" id="PF00441"/>
    </source>
</evidence>
<dbReference type="PANTHER" id="PTHR43292:SF3">
    <property type="entry name" value="ACYL-COA DEHYDROGENASE FADE29"/>
    <property type="match status" value="1"/>
</dbReference>
<dbReference type="InterPro" id="IPR046373">
    <property type="entry name" value="Acyl-CoA_Oxase/DH_mid-dom_sf"/>
</dbReference>
<dbReference type="PANTHER" id="PTHR43292">
    <property type="entry name" value="ACYL-COA DEHYDROGENASE"/>
    <property type="match status" value="1"/>
</dbReference>
<feature type="domain" description="Acyl-CoA dehydrogenase/oxidase C-terminal" evidence="6">
    <location>
        <begin position="625"/>
        <end position="775"/>
    </location>
</feature>